<dbReference type="Proteomes" id="UP000623067">
    <property type="component" value="Unassembled WGS sequence"/>
</dbReference>
<feature type="chain" id="PRO_5036908690" evidence="1">
    <location>
        <begin position="22"/>
        <end position="85"/>
    </location>
</feature>
<reference evidence="2" key="1">
    <citation type="journal article" date="2014" name="Int. J. Syst. Evol. Microbiol.">
        <title>Complete genome sequence of Corynebacterium casei LMG S-19264T (=DSM 44701T), isolated from a smear-ripened cheese.</title>
        <authorList>
            <consortium name="US DOE Joint Genome Institute (JGI-PGF)"/>
            <person name="Walter F."/>
            <person name="Albersmeier A."/>
            <person name="Kalinowski J."/>
            <person name="Ruckert C."/>
        </authorList>
    </citation>
    <scope>NUCLEOTIDE SEQUENCE</scope>
    <source>
        <strain evidence="2">CGMCC 1.15330</strain>
    </source>
</reference>
<dbReference type="RefSeq" id="WP_188658970.1">
    <property type="nucleotide sequence ID" value="NZ_BMIH01000003.1"/>
</dbReference>
<reference evidence="2" key="2">
    <citation type="submission" date="2020-09" db="EMBL/GenBank/DDBJ databases">
        <authorList>
            <person name="Sun Q."/>
            <person name="Zhou Y."/>
        </authorList>
    </citation>
    <scope>NUCLEOTIDE SEQUENCE</scope>
    <source>
        <strain evidence="2">CGMCC 1.15330</strain>
    </source>
</reference>
<evidence type="ECO:0000313" key="2">
    <source>
        <dbReference type="EMBL" id="GGB33327.1"/>
    </source>
</evidence>
<evidence type="ECO:0000256" key="1">
    <source>
        <dbReference type="SAM" id="SignalP"/>
    </source>
</evidence>
<comment type="caution">
    <text evidence="2">The sequence shown here is derived from an EMBL/GenBank/DDBJ whole genome shotgun (WGS) entry which is preliminary data.</text>
</comment>
<keyword evidence="3" id="KW-1185">Reference proteome</keyword>
<protein>
    <submittedName>
        <fullName evidence="2">Uncharacterized protein</fullName>
    </submittedName>
</protein>
<feature type="signal peptide" evidence="1">
    <location>
        <begin position="1"/>
        <end position="21"/>
    </location>
</feature>
<dbReference type="AlphaFoldDB" id="A0A916WVJ2"/>
<organism evidence="2 3">
    <name type="scientific">Sphingomonas metalli</name>
    <dbReference type="NCBI Taxonomy" id="1779358"/>
    <lineage>
        <taxon>Bacteria</taxon>
        <taxon>Pseudomonadati</taxon>
        <taxon>Pseudomonadota</taxon>
        <taxon>Alphaproteobacteria</taxon>
        <taxon>Sphingomonadales</taxon>
        <taxon>Sphingomonadaceae</taxon>
        <taxon>Sphingomonas</taxon>
    </lineage>
</organism>
<accession>A0A916WVJ2</accession>
<sequence length="85" mass="8849">MNLLLLLSALFSALSGLGAGARAPAAVQTVAEASVARPAARPARPALSVRPVAERPRLAMSAVMPRIVAQPVVATVPLWASRRRE</sequence>
<keyword evidence="1" id="KW-0732">Signal</keyword>
<proteinExistence type="predicted"/>
<gene>
    <name evidence="2" type="ORF">GCM10011380_23480</name>
</gene>
<dbReference type="EMBL" id="BMIH01000003">
    <property type="protein sequence ID" value="GGB33327.1"/>
    <property type="molecule type" value="Genomic_DNA"/>
</dbReference>
<evidence type="ECO:0000313" key="3">
    <source>
        <dbReference type="Proteomes" id="UP000623067"/>
    </source>
</evidence>
<name>A0A916WVJ2_9SPHN</name>